<feature type="domain" description="Response regulatory" evidence="3">
    <location>
        <begin position="9"/>
        <end position="126"/>
    </location>
</feature>
<dbReference type="OrthoDB" id="7631574at2"/>
<dbReference type="SMART" id="SM00448">
    <property type="entry name" value="REC"/>
    <property type="match status" value="1"/>
</dbReference>
<proteinExistence type="predicted"/>
<dbReference type="Gene3D" id="3.40.50.2300">
    <property type="match status" value="1"/>
</dbReference>
<evidence type="ECO:0000313" key="4">
    <source>
        <dbReference type="EMBL" id="SMB83096.1"/>
    </source>
</evidence>
<accession>A0A1W1UPU9</accession>
<gene>
    <name evidence="4" type="ORF">SAMN00790413_04259</name>
</gene>
<dbReference type="EMBL" id="FWWU01000006">
    <property type="protein sequence ID" value="SMB83096.1"/>
    <property type="molecule type" value="Genomic_DNA"/>
</dbReference>
<sequence>MTSPTETPWLLVVEDNASELLLLEMALEELGIPPLYEVVRDGQEALLRLQQAPAPELVLMDINMPCLSGEEVLQALGNSLQGTQVVAWSVGWKEGDVAHMQALGASAYVGKPHTYEALLELVRGLWAARPVGAKRALP</sequence>
<evidence type="ECO:0000256" key="2">
    <source>
        <dbReference type="PROSITE-ProRule" id="PRU00169"/>
    </source>
</evidence>
<dbReference type="STRING" id="695939.SAMN00790413_04259"/>
<reference evidence="4 5" key="1">
    <citation type="submission" date="2017-04" db="EMBL/GenBank/DDBJ databases">
        <authorList>
            <person name="Afonso C.L."/>
            <person name="Miller P.J."/>
            <person name="Scott M.A."/>
            <person name="Spackman E."/>
            <person name="Goraichik I."/>
            <person name="Dimitrov K.M."/>
            <person name="Suarez D.L."/>
            <person name="Swayne D.E."/>
        </authorList>
    </citation>
    <scope>NUCLEOTIDE SEQUENCE [LARGE SCALE GENOMIC DNA]</scope>
    <source>
        <strain evidence="4 5">KR-140</strain>
    </source>
</reference>
<dbReference type="PROSITE" id="PS50110">
    <property type="entry name" value="RESPONSE_REGULATORY"/>
    <property type="match status" value="1"/>
</dbReference>
<dbReference type="Proteomes" id="UP000192582">
    <property type="component" value="Unassembled WGS sequence"/>
</dbReference>
<keyword evidence="5" id="KW-1185">Reference proteome</keyword>
<organism evidence="4 5">
    <name type="scientific">Deinococcus hopiensis KR-140</name>
    <dbReference type="NCBI Taxonomy" id="695939"/>
    <lineage>
        <taxon>Bacteria</taxon>
        <taxon>Thermotogati</taxon>
        <taxon>Deinococcota</taxon>
        <taxon>Deinococci</taxon>
        <taxon>Deinococcales</taxon>
        <taxon>Deinococcaceae</taxon>
        <taxon>Deinococcus</taxon>
    </lineage>
</organism>
<dbReference type="GO" id="GO:0000160">
    <property type="term" value="P:phosphorelay signal transduction system"/>
    <property type="evidence" value="ECO:0007669"/>
    <property type="project" value="InterPro"/>
</dbReference>
<dbReference type="PANTHER" id="PTHR44591:SF3">
    <property type="entry name" value="RESPONSE REGULATORY DOMAIN-CONTAINING PROTEIN"/>
    <property type="match status" value="1"/>
</dbReference>
<dbReference type="Pfam" id="PF00072">
    <property type="entry name" value="Response_reg"/>
    <property type="match status" value="1"/>
</dbReference>
<evidence type="ECO:0000313" key="5">
    <source>
        <dbReference type="Proteomes" id="UP000192582"/>
    </source>
</evidence>
<dbReference type="InterPro" id="IPR050595">
    <property type="entry name" value="Bact_response_regulator"/>
</dbReference>
<dbReference type="RefSeq" id="WP_084046372.1">
    <property type="nucleotide sequence ID" value="NZ_FWWU01000006.1"/>
</dbReference>
<keyword evidence="1 2" id="KW-0597">Phosphoprotein</keyword>
<dbReference type="PANTHER" id="PTHR44591">
    <property type="entry name" value="STRESS RESPONSE REGULATOR PROTEIN 1"/>
    <property type="match status" value="1"/>
</dbReference>
<name>A0A1W1UPU9_9DEIO</name>
<feature type="modified residue" description="4-aspartylphosphate" evidence="2">
    <location>
        <position position="61"/>
    </location>
</feature>
<dbReference type="AlphaFoldDB" id="A0A1W1UPU9"/>
<evidence type="ECO:0000256" key="1">
    <source>
        <dbReference type="ARBA" id="ARBA00022553"/>
    </source>
</evidence>
<protein>
    <submittedName>
        <fullName evidence="4">CheY chemotaxis protein or a CheY-like REC (Receiver) domain</fullName>
    </submittedName>
</protein>
<dbReference type="InterPro" id="IPR011006">
    <property type="entry name" value="CheY-like_superfamily"/>
</dbReference>
<evidence type="ECO:0000259" key="3">
    <source>
        <dbReference type="PROSITE" id="PS50110"/>
    </source>
</evidence>
<dbReference type="InterPro" id="IPR001789">
    <property type="entry name" value="Sig_transdc_resp-reg_receiver"/>
</dbReference>
<dbReference type="SUPFAM" id="SSF52172">
    <property type="entry name" value="CheY-like"/>
    <property type="match status" value="1"/>
</dbReference>